<dbReference type="Proteomes" id="UP000092993">
    <property type="component" value="Unassembled WGS sequence"/>
</dbReference>
<feature type="compositionally biased region" description="Polar residues" evidence="1">
    <location>
        <begin position="36"/>
        <end position="54"/>
    </location>
</feature>
<proteinExistence type="predicted"/>
<evidence type="ECO:0000313" key="3">
    <source>
        <dbReference type="Proteomes" id="UP000092993"/>
    </source>
</evidence>
<feature type="compositionally biased region" description="Polar residues" evidence="1">
    <location>
        <begin position="1"/>
        <end position="12"/>
    </location>
</feature>
<sequence>MPPREAQTTIRPLTSLAPIHPAPQSAYDIKNDKTKSNGAAVSNANSPSSTGVTTSDVQAVSEFLSTMKMTLGALGATFDALGDQTARIAALGPAISATHQVCASPQ</sequence>
<evidence type="ECO:0000256" key="1">
    <source>
        <dbReference type="SAM" id="MobiDB-lite"/>
    </source>
</evidence>
<organism evidence="2 3">
    <name type="scientific">Grifola frondosa</name>
    <name type="common">Maitake</name>
    <name type="synonym">Polyporus frondosus</name>
    <dbReference type="NCBI Taxonomy" id="5627"/>
    <lineage>
        <taxon>Eukaryota</taxon>
        <taxon>Fungi</taxon>
        <taxon>Dikarya</taxon>
        <taxon>Basidiomycota</taxon>
        <taxon>Agaricomycotina</taxon>
        <taxon>Agaricomycetes</taxon>
        <taxon>Polyporales</taxon>
        <taxon>Grifolaceae</taxon>
        <taxon>Grifola</taxon>
    </lineage>
</organism>
<name>A0A1C7M3W0_GRIFR</name>
<gene>
    <name evidence="2" type="ORF">A0H81_10560</name>
</gene>
<dbReference type="AlphaFoldDB" id="A0A1C7M3W0"/>
<dbReference type="OrthoDB" id="6474464at2759"/>
<feature type="region of interest" description="Disordered" evidence="1">
    <location>
        <begin position="1"/>
        <end position="54"/>
    </location>
</feature>
<keyword evidence="3" id="KW-1185">Reference proteome</keyword>
<dbReference type="EMBL" id="LUGG01000015">
    <property type="protein sequence ID" value="OBZ69764.1"/>
    <property type="molecule type" value="Genomic_DNA"/>
</dbReference>
<reference evidence="2 3" key="1">
    <citation type="submission" date="2016-03" db="EMBL/GenBank/DDBJ databases">
        <title>Whole genome sequencing of Grifola frondosa 9006-11.</title>
        <authorList>
            <person name="Min B."/>
            <person name="Park H."/>
            <person name="Kim J.-G."/>
            <person name="Cho H."/>
            <person name="Oh Y.-L."/>
            <person name="Kong W.-S."/>
            <person name="Choi I.-G."/>
        </authorList>
    </citation>
    <scope>NUCLEOTIDE SEQUENCE [LARGE SCALE GENOMIC DNA]</scope>
    <source>
        <strain evidence="2 3">9006-11</strain>
    </source>
</reference>
<protein>
    <submittedName>
        <fullName evidence="2">Uncharacterized protein</fullName>
    </submittedName>
</protein>
<comment type="caution">
    <text evidence="2">The sequence shown here is derived from an EMBL/GenBank/DDBJ whole genome shotgun (WGS) entry which is preliminary data.</text>
</comment>
<evidence type="ECO:0000313" key="2">
    <source>
        <dbReference type="EMBL" id="OBZ69764.1"/>
    </source>
</evidence>
<accession>A0A1C7M3W0</accession>